<keyword evidence="3" id="KW-1185">Reference proteome</keyword>
<reference evidence="2 3" key="1">
    <citation type="submission" date="2024-01" db="EMBL/GenBank/DDBJ databases">
        <title>The genomes of 5 underutilized Papilionoideae crops provide insights into root nodulation and disease resistanc.</title>
        <authorList>
            <person name="Jiang F."/>
        </authorList>
    </citation>
    <scope>NUCLEOTIDE SEQUENCE [LARGE SCALE GENOMIC DNA]</scope>
    <source>
        <strain evidence="2">LVBAO_FW01</strain>
        <tissue evidence="2">Leaves</tissue>
    </source>
</reference>
<sequence length="166" mass="19198">MPSFPPRQEGQYFFPTQDEAPPSPPPTYTFPSHDTLKLEGIDLNAHLSAAFHNEAHMELSGTWAHACNTACPLSTSPDYHRHMRIKQNLECKLKRNCMLADLELRYVMTSAKGEIWFAMNCTLSANQNVGLLEVDKAEVLGLRKQCDQRLWNLQRRRRRLELLEFR</sequence>
<feature type="region of interest" description="Disordered" evidence="1">
    <location>
        <begin position="1"/>
        <end position="26"/>
    </location>
</feature>
<proteinExistence type="predicted"/>
<accession>A0AAN9Q3H5</accession>
<protein>
    <submittedName>
        <fullName evidence="2">Uncharacterized protein</fullName>
    </submittedName>
</protein>
<comment type="caution">
    <text evidence="2">The sequence shown here is derived from an EMBL/GenBank/DDBJ whole genome shotgun (WGS) entry which is preliminary data.</text>
</comment>
<name>A0AAN9Q3H5_CANGL</name>
<organism evidence="2 3">
    <name type="scientific">Canavalia gladiata</name>
    <name type="common">Sword bean</name>
    <name type="synonym">Dolichos gladiatus</name>
    <dbReference type="NCBI Taxonomy" id="3824"/>
    <lineage>
        <taxon>Eukaryota</taxon>
        <taxon>Viridiplantae</taxon>
        <taxon>Streptophyta</taxon>
        <taxon>Embryophyta</taxon>
        <taxon>Tracheophyta</taxon>
        <taxon>Spermatophyta</taxon>
        <taxon>Magnoliopsida</taxon>
        <taxon>eudicotyledons</taxon>
        <taxon>Gunneridae</taxon>
        <taxon>Pentapetalae</taxon>
        <taxon>rosids</taxon>
        <taxon>fabids</taxon>
        <taxon>Fabales</taxon>
        <taxon>Fabaceae</taxon>
        <taxon>Papilionoideae</taxon>
        <taxon>50 kb inversion clade</taxon>
        <taxon>NPAAA clade</taxon>
        <taxon>indigoferoid/millettioid clade</taxon>
        <taxon>Phaseoleae</taxon>
        <taxon>Canavalia</taxon>
    </lineage>
</organism>
<evidence type="ECO:0000313" key="2">
    <source>
        <dbReference type="EMBL" id="KAK7320642.1"/>
    </source>
</evidence>
<dbReference type="EMBL" id="JAYMYQ010000007">
    <property type="protein sequence ID" value="KAK7320642.1"/>
    <property type="molecule type" value="Genomic_DNA"/>
</dbReference>
<evidence type="ECO:0000313" key="3">
    <source>
        <dbReference type="Proteomes" id="UP001367508"/>
    </source>
</evidence>
<gene>
    <name evidence="2" type="ORF">VNO77_30302</name>
</gene>
<dbReference type="Proteomes" id="UP001367508">
    <property type="component" value="Unassembled WGS sequence"/>
</dbReference>
<evidence type="ECO:0000256" key="1">
    <source>
        <dbReference type="SAM" id="MobiDB-lite"/>
    </source>
</evidence>
<dbReference type="AlphaFoldDB" id="A0AAN9Q3H5"/>